<proteinExistence type="predicted"/>
<dbReference type="VEuPathDB" id="FungiDB:PC9H_004534"/>
<dbReference type="Proteomes" id="UP000623687">
    <property type="component" value="Unassembled WGS sequence"/>
</dbReference>
<dbReference type="InterPro" id="IPR059179">
    <property type="entry name" value="MLKL-like_MCAfunc"/>
</dbReference>
<keyword evidence="2" id="KW-1185">Reference proteome</keyword>
<dbReference type="RefSeq" id="XP_036632619.1">
    <property type="nucleotide sequence ID" value="XM_036774117.1"/>
</dbReference>
<organism evidence="1 2">
    <name type="scientific">Pleurotus ostreatus</name>
    <name type="common">Oyster mushroom</name>
    <name type="synonym">White-rot fungus</name>
    <dbReference type="NCBI Taxonomy" id="5322"/>
    <lineage>
        <taxon>Eukaryota</taxon>
        <taxon>Fungi</taxon>
        <taxon>Dikarya</taxon>
        <taxon>Basidiomycota</taxon>
        <taxon>Agaricomycotina</taxon>
        <taxon>Agaricomycetes</taxon>
        <taxon>Agaricomycetidae</taxon>
        <taxon>Agaricales</taxon>
        <taxon>Pleurotineae</taxon>
        <taxon>Pleurotaceae</taxon>
        <taxon>Pleurotus</taxon>
    </lineage>
</organism>
<comment type="caution">
    <text evidence="1">The sequence shown here is derived from an EMBL/GenBank/DDBJ whole genome shotgun (WGS) entry which is preliminary data.</text>
</comment>
<name>A0A8H7DTG4_PLEOS</name>
<accession>A0A8H7DTG4</accession>
<evidence type="ECO:0000313" key="1">
    <source>
        <dbReference type="EMBL" id="KAF7432592.1"/>
    </source>
</evidence>
<dbReference type="AlphaFoldDB" id="A0A8H7DTG4"/>
<evidence type="ECO:0000313" key="2">
    <source>
        <dbReference type="Proteomes" id="UP000623687"/>
    </source>
</evidence>
<reference evidence="1" key="1">
    <citation type="submission" date="2019-07" db="EMBL/GenBank/DDBJ databases">
        <authorList>
            <person name="Palmer J.M."/>
        </authorList>
    </citation>
    <scope>NUCLEOTIDE SEQUENCE</scope>
    <source>
        <strain evidence="1">PC9</strain>
    </source>
</reference>
<dbReference type="EMBL" id="JACETU010000003">
    <property type="protein sequence ID" value="KAF7432592.1"/>
    <property type="molecule type" value="Genomic_DNA"/>
</dbReference>
<protein>
    <submittedName>
        <fullName evidence="1">Uncharacterized protein</fullName>
    </submittedName>
</protein>
<sequence length="207" mass="23212">MAGNTVKTVWDEIHDQILESGVKISDSFKKSVEELSRIVEGIHALVCAYAGRGFFRRFFCSESDLGCIAEFQQQLDQAKRNFELVTIINVRATVERIEQNQRHIGGAGSPTASTVTMSNTGGGVFNNVVGNQYNDLATTTTGGRQWPIAFRASQNKNTWGDTYAAEWHQRSEIMASRLRHPGTDLCASQAKHPRHRMRRQVMNQQLI</sequence>
<dbReference type="GeneID" id="59374352"/>
<gene>
    <name evidence="1" type="ORF">PC9H_004534</name>
</gene>
<dbReference type="CDD" id="cd21037">
    <property type="entry name" value="MLKL_NTD"/>
    <property type="match status" value="1"/>
</dbReference>